<comment type="caution">
    <text evidence="1">The sequence shown here is derived from an EMBL/GenBank/DDBJ whole genome shotgun (WGS) entry which is preliminary data.</text>
</comment>
<dbReference type="EMBL" id="CAXKWB010013529">
    <property type="protein sequence ID" value="CAL4108075.1"/>
    <property type="molecule type" value="Genomic_DNA"/>
</dbReference>
<proteinExistence type="predicted"/>
<dbReference type="GO" id="GO:0005178">
    <property type="term" value="F:integrin binding"/>
    <property type="evidence" value="ECO:0007669"/>
    <property type="project" value="TreeGrafter"/>
</dbReference>
<evidence type="ECO:0000313" key="1">
    <source>
        <dbReference type="EMBL" id="CAL4108075.1"/>
    </source>
</evidence>
<feature type="non-terminal residue" evidence="1">
    <location>
        <position position="1"/>
    </location>
</feature>
<dbReference type="GO" id="GO:0098609">
    <property type="term" value="P:cell-cell adhesion"/>
    <property type="evidence" value="ECO:0007669"/>
    <property type="project" value="TreeGrafter"/>
</dbReference>
<dbReference type="Gene3D" id="2.130.10.130">
    <property type="entry name" value="Integrin alpha, N-terminal"/>
    <property type="match status" value="1"/>
</dbReference>
<dbReference type="GO" id="GO:0007160">
    <property type="term" value="P:cell-matrix adhesion"/>
    <property type="evidence" value="ECO:0007669"/>
    <property type="project" value="TreeGrafter"/>
</dbReference>
<dbReference type="PANTHER" id="PTHR23220">
    <property type="entry name" value="INTEGRIN ALPHA"/>
    <property type="match status" value="1"/>
</dbReference>
<reference evidence="1 2" key="1">
    <citation type="submission" date="2024-05" db="EMBL/GenBank/DDBJ databases">
        <authorList>
            <person name="Wallberg A."/>
        </authorList>
    </citation>
    <scope>NUCLEOTIDE SEQUENCE [LARGE SCALE GENOMIC DNA]</scope>
</reference>
<protein>
    <submittedName>
        <fullName evidence="1">Uncharacterized protein</fullName>
    </submittedName>
</protein>
<accession>A0AAV2R415</accession>
<evidence type="ECO:0000313" key="2">
    <source>
        <dbReference type="Proteomes" id="UP001497623"/>
    </source>
</evidence>
<dbReference type="InterPro" id="IPR028994">
    <property type="entry name" value="Integrin_alpha_N"/>
</dbReference>
<sequence>RLLVGAPRDNTSQVDVLSPGALYSCSFTTDKSTADCAQLQVDWRNKDDKYKDFAWIDDDIKDYQRLGASLATSDKGVVVCAPGWHIFVKYQVGKADLPFGLCFEAREETNFIFKKKEEFSPAYSS</sequence>
<dbReference type="Proteomes" id="UP001497623">
    <property type="component" value="Unassembled WGS sequence"/>
</dbReference>
<dbReference type="AlphaFoldDB" id="A0AAV2R415"/>
<dbReference type="GO" id="GO:0033627">
    <property type="term" value="P:cell adhesion mediated by integrin"/>
    <property type="evidence" value="ECO:0007669"/>
    <property type="project" value="TreeGrafter"/>
</dbReference>
<feature type="non-terminal residue" evidence="1">
    <location>
        <position position="125"/>
    </location>
</feature>
<name>A0AAV2R415_MEGNR</name>
<organism evidence="1 2">
    <name type="scientific">Meganyctiphanes norvegica</name>
    <name type="common">Northern krill</name>
    <name type="synonym">Thysanopoda norvegica</name>
    <dbReference type="NCBI Taxonomy" id="48144"/>
    <lineage>
        <taxon>Eukaryota</taxon>
        <taxon>Metazoa</taxon>
        <taxon>Ecdysozoa</taxon>
        <taxon>Arthropoda</taxon>
        <taxon>Crustacea</taxon>
        <taxon>Multicrustacea</taxon>
        <taxon>Malacostraca</taxon>
        <taxon>Eumalacostraca</taxon>
        <taxon>Eucarida</taxon>
        <taxon>Euphausiacea</taxon>
        <taxon>Euphausiidae</taxon>
        <taxon>Meganyctiphanes</taxon>
    </lineage>
</organism>
<dbReference type="GO" id="GO:0007229">
    <property type="term" value="P:integrin-mediated signaling pathway"/>
    <property type="evidence" value="ECO:0007669"/>
    <property type="project" value="TreeGrafter"/>
</dbReference>
<dbReference type="PANTHER" id="PTHR23220:SF122">
    <property type="entry name" value="INTEGRIN ALPHA-PS1"/>
    <property type="match status" value="1"/>
</dbReference>
<dbReference type="GO" id="GO:0009897">
    <property type="term" value="C:external side of plasma membrane"/>
    <property type="evidence" value="ECO:0007669"/>
    <property type="project" value="TreeGrafter"/>
</dbReference>
<keyword evidence="2" id="KW-1185">Reference proteome</keyword>
<gene>
    <name evidence="1" type="ORF">MNOR_LOCUS18709</name>
</gene>
<dbReference type="SUPFAM" id="SSF69318">
    <property type="entry name" value="Integrin alpha N-terminal domain"/>
    <property type="match status" value="1"/>
</dbReference>
<dbReference type="GO" id="GO:0008305">
    <property type="term" value="C:integrin complex"/>
    <property type="evidence" value="ECO:0007669"/>
    <property type="project" value="TreeGrafter"/>
</dbReference>